<dbReference type="InterPro" id="IPR005335">
    <property type="entry name" value="Terminase_ssu"/>
</dbReference>
<name>A0A6J7X3P9_9CAUD</name>
<proteinExistence type="predicted"/>
<evidence type="ECO:0000313" key="1">
    <source>
        <dbReference type="EMBL" id="CAB5225458.1"/>
    </source>
</evidence>
<dbReference type="Pfam" id="PF03592">
    <property type="entry name" value="Terminase_2"/>
    <property type="match status" value="1"/>
</dbReference>
<dbReference type="EMBL" id="LR798344">
    <property type="protein sequence ID" value="CAB5225458.1"/>
    <property type="molecule type" value="Genomic_DNA"/>
</dbReference>
<protein>
    <submittedName>
        <fullName evidence="1">Terminase small subunit</fullName>
    </submittedName>
</protein>
<reference evidence="1" key="1">
    <citation type="submission" date="2020-05" db="EMBL/GenBank/DDBJ databases">
        <authorList>
            <person name="Chiriac C."/>
            <person name="Salcher M."/>
            <person name="Ghai R."/>
            <person name="Kavagutti S V."/>
        </authorList>
    </citation>
    <scope>NUCLEOTIDE SEQUENCE</scope>
</reference>
<dbReference type="GO" id="GO:0051276">
    <property type="term" value="P:chromosome organization"/>
    <property type="evidence" value="ECO:0007669"/>
    <property type="project" value="InterPro"/>
</dbReference>
<organism evidence="1">
    <name type="scientific">uncultured Caudovirales phage</name>
    <dbReference type="NCBI Taxonomy" id="2100421"/>
    <lineage>
        <taxon>Viruses</taxon>
        <taxon>Duplodnaviria</taxon>
        <taxon>Heunggongvirae</taxon>
        <taxon>Uroviricota</taxon>
        <taxon>Caudoviricetes</taxon>
        <taxon>Peduoviridae</taxon>
        <taxon>Maltschvirus</taxon>
        <taxon>Maltschvirus maltsch</taxon>
    </lineage>
</organism>
<gene>
    <name evidence="1" type="ORF">UFOVP749_24</name>
</gene>
<dbReference type="Gene3D" id="1.10.10.1400">
    <property type="entry name" value="Terminase, small subunit, N-terminal DNA-binding domain, HTH motif"/>
    <property type="match status" value="1"/>
</dbReference>
<dbReference type="InterPro" id="IPR038713">
    <property type="entry name" value="Terminase_Gp1_N_sf"/>
</dbReference>
<sequence length="135" mass="14652">MSLTPKQERFAQEVASGKSQAEAYRTAFDVKPTTKPETTFANASRLMADSNVAARVAEIRAAAVEQLVWTMQDSLEVLAQIAKGLDEDAKPSDKVNAVKAINTMYGLDAPSKISMNGNMVHHITREVIDGKDAND</sequence>
<accession>A0A6J7X3P9</accession>